<dbReference type="Proteomes" id="UP001279734">
    <property type="component" value="Unassembled WGS sequence"/>
</dbReference>
<protein>
    <submittedName>
        <fullName evidence="2">Uncharacterized protein</fullName>
    </submittedName>
</protein>
<comment type="caution">
    <text evidence="2">The sequence shown here is derived from an EMBL/GenBank/DDBJ whole genome shotgun (WGS) entry which is preliminary data.</text>
</comment>
<gene>
    <name evidence="2" type="ORF">Nepgr_027744</name>
</gene>
<proteinExistence type="predicted"/>
<keyword evidence="1" id="KW-0472">Membrane</keyword>
<dbReference type="EMBL" id="BSYO01000030">
    <property type="protein sequence ID" value="GMH25901.1"/>
    <property type="molecule type" value="Genomic_DNA"/>
</dbReference>
<accession>A0AAD3TB31</accession>
<reference evidence="2" key="1">
    <citation type="submission" date="2023-05" db="EMBL/GenBank/DDBJ databases">
        <title>Nepenthes gracilis genome sequencing.</title>
        <authorList>
            <person name="Fukushima K."/>
        </authorList>
    </citation>
    <scope>NUCLEOTIDE SEQUENCE</scope>
    <source>
        <strain evidence="2">SING2019-196</strain>
    </source>
</reference>
<keyword evidence="1" id="KW-0812">Transmembrane</keyword>
<keyword evidence="1" id="KW-1133">Transmembrane helix</keyword>
<evidence type="ECO:0000313" key="2">
    <source>
        <dbReference type="EMBL" id="GMH25901.1"/>
    </source>
</evidence>
<evidence type="ECO:0000313" key="3">
    <source>
        <dbReference type="Proteomes" id="UP001279734"/>
    </source>
</evidence>
<evidence type="ECO:0000256" key="1">
    <source>
        <dbReference type="SAM" id="Phobius"/>
    </source>
</evidence>
<dbReference type="AlphaFoldDB" id="A0AAD3TB31"/>
<sequence>MLDSAGGGNDTFLLRCCFLGACWMMWLAGGTLESGAVYCFSGIFDFRPKKKKQEVESVPKTAPGFQINRPKNCNCNSTISNSSSHRLRQNCRGVVMFSSNPNKSDKNIRTARLHQKKTKQCKTLQPGRSSTCQQAGYFQSNTPRKIKSIKLPNQICN</sequence>
<feature type="transmembrane region" description="Helical" evidence="1">
    <location>
        <begin position="12"/>
        <end position="44"/>
    </location>
</feature>
<name>A0AAD3TB31_NEPGR</name>
<organism evidence="2 3">
    <name type="scientific">Nepenthes gracilis</name>
    <name type="common">Slender pitcher plant</name>
    <dbReference type="NCBI Taxonomy" id="150966"/>
    <lineage>
        <taxon>Eukaryota</taxon>
        <taxon>Viridiplantae</taxon>
        <taxon>Streptophyta</taxon>
        <taxon>Embryophyta</taxon>
        <taxon>Tracheophyta</taxon>
        <taxon>Spermatophyta</taxon>
        <taxon>Magnoliopsida</taxon>
        <taxon>eudicotyledons</taxon>
        <taxon>Gunneridae</taxon>
        <taxon>Pentapetalae</taxon>
        <taxon>Caryophyllales</taxon>
        <taxon>Nepenthaceae</taxon>
        <taxon>Nepenthes</taxon>
    </lineage>
</organism>
<keyword evidence="3" id="KW-1185">Reference proteome</keyword>